<feature type="compositionally biased region" description="Basic residues" evidence="1">
    <location>
        <begin position="142"/>
        <end position="155"/>
    </location>
</feature>
<reference evidence="2" key="1">
    <citation type="submission" date="2020-02" db="EMBL/GenBank/DDBJ databases">
        <authorList>
            <person name="Meier V. D."/>
        </authorList>
    </citation>
    <scope>NUCLEOTIDE SEQUENCE</scope>
    <source>
        <strain evidence="2">AVDCRST_MAG89</strain>
    </source>
</reference>
<keyword evidence="2" id="KW-0830">Ubiquinone</keyword>
<organism evidence="2">
    <name type="scientific">uncultured Gemmatimonadota bacterium</name>
    <dbReference type="NCBI Taxonomy" id="203437"/>
    <lineage>
        <taxon>Bacteria</taxon>
        <taxon>Pseudomonadati</taxon>
        <taxon>Gemmatimonadota</taxon>
        <taxon>environmental samples</taxon>
    </lineage>
</organism>
<accession>A0A6J4N4D6</accession>
<sequence>GTERPPVRQCWRYDRGPAARRSRAGRAPGAARKRAARHRAAAGQPVRRVAGVPHHPRGRRRQLGAHQLALADAVRHGVLRHRDDGHRRHPVRPGPLRHGAHELQPAPGRPADLRGARELQDGSRAQEDLGADALAQVEHQHGRLRQHGRRVRRVQHGAGDRHDHPRRRVRARLPAAPRVADLRHPADPGKDPQLVAQLRGRVERGGPAARNGKLPAAGNHRPHHAAVRQQHQPEPRERAGEHGCGGARQRPPAL</sequence>
<feature type="region of interest" description="Disordered" evidence="1">
    <location>
        <begin position="140"/>
        <end position="254"/>
    </location>
</feature>
<feature type="region of interest" description="Disordered" evidence="1">
    <location>
        <begin position="78"/>
        <end position="114"/>
    </location>
</feature>
<dbReference type="AlphaFoldDB" id="A0A6J4N4D6"/>
<name>A0A6J4N4D6_9BACT</name>
<proteinExistence type="predicted"/>
<feature type="compositionally biased region" description="Basic residues" evidence="1">
    <location>
        <begin position="31"/>
        <end position="40"/>
    </location>
</feature>
<feature type="compositionally biased region" description="Basic residues" evidence="1">
    <location>
        <begin position="54"/>
        <end position="63"/>
    </location>
</feature>
<evidence type="ECO:0000313" key="2">
    <source>
        <dbReference type="EMBL" id="CAA9374654.1"/>
    </source>
</evidence>
<dbReference type="GO" id="GO:0016491">
    <property type="term" value="F:oxidoreductase activity"/>
    <property type="evidence" value="ECO:0007669"/>
    <property type="project" value="UniProtKB-KW"/>
</dbReference>
<keyword evidence="2" id="KW-0560">Oxidoreductase</keyword>
<protein>
    <submittedName>
        <fullName evidence="2">NADH-ubiquinone oxidoreductase chain B</fullName>
        <ecNumber evidence="2">1.6.5.3</ecNumber>
    </submittedName>
</protein>
<feature type="compositionally biased region" description="Basic and acidic residues" evidence="1">
    <location>
        <begin position="1"/>
        <end position="17"/>
    </location>
</feature>
<evidence type="ECO:0000256" key="1">
    <source>
        <dbReference type="SAM" id="MobiDB-lite"/>
    </source>
</evidence>
<feature type="non-terminal residue" evidence="2">
    <location>
        <position position="254"/>
    </location>
</feature>
<dbReference type="EMBL" id="CADCTV010001030">
    <property type="protein sequence ID" value="CAA9374654.1"/>
    <property type="molecule type" value="Genomic_DNA"/>
</dbReference>
<feature type="region of interest" description="Disordered" evidence="1">
    <location>
        <begin position="1"/>
        <end position="64"/>
    </location>
</feature>
<gene>
    <name evidence="2" type="ORF">AVDCRST_MAG89-4896</name>
</gene>
<feature type="compositionally biased region" description="Basic and acidic residues" evidence="1">
    <location>
        <begin position="180"/>
        <end position="190"/>
    </location>
</feature>
<feature type="non-terminal residue" evidence="2">
    <location>
        <position position="1"/>
    </location>
</feature>
<dbReference type="EC" id="1.6.5.3" evidence="2"/>
<feature type="compositionally biased region" description="Basic and acidic residues" evidence="1">
    <location>
        <begin position="231"/>
        <end position="241"/>
    </location>
</feature>